<dbReference type="PANTHER" id="PTHR43597:SF5">
    <property type="entry name" value="SUFE-LIKE PROTEIN 2, CHLOROPLASTIC"/>
    <property type="match status" value="1"/>
</dbReference>
<organism evidence="4 5">
    <name type="scientific">Vibrio hangzhouensis</name>
    <dbReference type="NCBI Taxonomy" id="462991"/>
    <lineage>
        <taxon>Bacteria</taxon>
        <taxon>Pseudomonadati</taxon>
        <taxon>Pseudomonadota</taxon>
        <taxon>Gammaproteobacteria</taxon>
        <taxon>Vibrionales</taxon>
        <taxon>Vibrionaceae</taxon>
        <taxon>Vibrio</taxon>
    </lineage>
</organism>
<dbReference type="RefSeq" id="WP_103881580.1">
    <property type="nucleotide sequence ID" value="NZ_FNVG01000019.1"/>
</dbReference>
<dbReference type="Gene3D" id="3.90.1010.10">
    <property type="match status" value="1"/>
</dbReference>
<accession>A0A1H6B4K6</accession>
<dbReference type="AlphaFoldDB" id="A0A1H6B4K6"/>
<dbReference type="PANTHER" id="PTHR43597">
    <property type="entry name" value="SULFUR ACCEPTOR PROTEIN CSDE"/>
    <property type="match status" value="1"/>
</dbReference>
<feature type="active site" description="Cysteine persulfide intermediate" evidence="2">
    <location>
        <position position="59"/>
    </location>
</feature>
<evidence type="ECO:0000259" key="3">
    <source>
        <dbReference type="Pfam" id="PF02657"/>
    </source>
</evidence>
<evidence type="ECO:0000313" key="5">
    <source>
        <dbReference type="Proteomes" id="UP000236721"/>
    </source>
</evidence>
<dbReference type="EMBL" id="FNVG01000019">
    <property type="protein sequence ID" value="SEG55773.1"/>
    <property type="molecule type" value="Genomic_DNA"/>
</dbReference>
<protein>
    <submittedName>
        <fullName evidence="4">Cysteine desulfuration protein SufE</fullName>
    </submittedName>
</protein>
<feature type="domain" description="Fe-S metabolism associated" evidence="3">
    <location>
        <begin position="22"/>
        <end position="139"/>
    </location>
</feature>
<evidence type="ECO:0000256" key="1">
    <source>
        <dbReference type="ARBA" id="ARBA00010282"/>
    </source>
</evidence>
<dbReference type="SUPFAM" id="SSF82649">
    <property type="entry name" value="SufE/NifU"/>
    <property type="match status" value="1"/>
</dbReference>
<evidence type="ECO:0000256" key="2">
    <source>
        <dbReference type="PIRSR" id="PIRSR617763-1"/>
    </source>
</evidence>
<dbReference type="NCBIfam" id="TIGR03391">
    <property type="entry name" value="FeS_syn_CsdE"/>
    <property type="match status" value="1"/>
</dbReference>
<sequence length="144" mass="16172">MSQTIQNPFGSEITAEDIVSVMANLKGWEDRYRQVIQWGKKLPVLDEALKQEKVLVSGCESSVWLILENVDGHWHIQADSDARIVRGLIAIVLAAFNGKTSQQIVDFDLEHYFEQLNLINHLSPSRGNGLKAIVEVIRTQAATF</sequence>
<reference evidence="5" key="1">
    <citation type="submission" date="2016-10" db="EMBL/GenBank/DDBJ databases">
        <authorList>
            <person name="Varghese N."/>
            <person name="Submissions S."/>
        </authorList>
    </citation>
    <scope>NUCLEOTIDE SEQUENCE [LARGE SCALE GENOMIC DNA]</scope>
    <source>
        <strain evidence="5">CGMCC 1.7062</strain>
    </source>
</reference>
<dbReference type="InterPro" id="IPR003808">
    <property type="entry name" value="Fe-S_metab-assoc_dom"/>
</dbReference>
<dbReference type="OrthoDB" id="9799320at2"/>
<keyword evidence="5" id="KW-1185">Reference proteome</keyword>
<comment type="similarity">
    <text evidence="1">Belongs to the SufE family.</text>
</comment>
<dbReference type="Proteomes" id="UP000236721">
    <property type="component" value="Unassembled WGS sequence"/>
</dbReference>
<proteinExistence type="inferred from homology"/>
<dbReference type="Pfam" id="PF02657">
    <property type="entry name" value="SufE"/>
    <property type="match status" value="1"/>
</dbReference>
<dbReference type="InterPro" id="IPR017763">
    <property type="entry name" value="Cysteine_desulfurase_CsdE"/>
</dbReference>
<gene>
    <name evidence="4" type="ORF">SAMN04488244_11966</name>
</gene>
<evidence type="ECO:0000313" key="4">
    <source>
        <dbReference type="EMBL" id="SEG55773.1"/>
    </source>
</evidence>
<name>A0A1H6B4K6_9VIBR</name>